<proteinExistence type="predicted"/>
<gene>
    <name evidence="1" type="ORF">VF08_10310</name>
</gene>
<dbReference type="EMBL" id="LAHD01000022">
    <property type="protein sequence ID" value="PHK04760.1"/>
    <property type="molecule type" value="Genomic_DNA"/>
</dbReference>
<reference evidence="1 2" key="1">
    <citation type="submission" date="2015-02" db="EMBL/GenBank/DDBJ databases">
        <title>Nostoc linckia genome annotation.</title>
        <authorList>
            <person name="Zhou Z."/>
        </authorList>
    </citation>
    <scope>NUCLEOTIDE SEQUENCE [LARGE SCALE GENOMIC DNA]</scope>
    <source>
        <strain evidence="2">z8</strain>
    </source>
</reference>
<accession>A0A9Q6EM57</accession>
<comment type="caution">
    <text evidence="1">The sequence shown here is derived from an EMBL/GenBank/DDBJ whole genome shotgun (WGS) entry which is preliminary data.</text>
</comment>
<organism evidence="1 2">
    <name type="scientific">Nostoc linckia z8</name>
    <dbReference type="NCBI Taxonomy" id="1628746"/>
    <lineage>
        <taxon>Bacteria</taxon>
        <taxon>Bacillati</taxon>
        <taxon>Cyanobacteriota</taxon>
        <taxon>Cyanophyceae</taxon>
        <taxon>Nostocales</taxon>
        <taxon>Nostocaceae</taxon>
        <taxon>Nostoc</taxon>
    </lineage>
</organism>
<evidence type="ECO:0000313" key="2">
    <source>
        <dbReference type="Proteomes" id="UP000222310"/>
    </source>
</evidence>
<dbReference type="AlphaFoldDB" id="A0A9Q6EM57"/>
<sequence length="106" mass="12544">MTNTPIHFIYNNLAKLKLETIDRDHLFMKIRNPTSFRNRVSQHCEFYKLTRIVIQQIQAKYTSFHSKQGINPILILNSAISLYWENIYSPTNAVKLFNIKFILLIS</sequence>
<evidence type="ECO:0000313" key="1">
    <source>
        <dbReference type="EMBL" id="PHK04760.1"/>
    </source>
</evidence>
<dbReference type="Proteomes" id="UP000222310">
    <property type="component" value="Unassembled WGS sequence"/>
</dbReference>
<protein>
    <submittedName>
        <fullName evidence="1">Uncharacterized protein</fullName>
    </submittedName>
</protein>
<name>A0A9Q6EM57_NOSLI</name>